<organism evidence="1 2">
    <name type="scientific">Manduca sexta</name>
    <name type="common">Tobacco hawkmoth</name>
    <name type="synonym">Tobacco hornworm</name>
    <dbReference type="NCBI Taxonomy" id="7130"/>
    <lineage>
        <taxon>Eukaryota</taxon>
        <taxon>Metazoa</taxon>
        <taxon>Ecdysozoa</taxon>
        <taxon>Arthropoda</taxon>
        <taxon>Hexapoda</taxon>
        <taxon>Insecta</taxon>
        <taxon>Pterygota</taxon>
        <taxon>Neoptera</taxon>
        <taxon>Endopterygota</taxon>
        <taxon>Lepidoptera</taxon>
        <taxon>Glossata</taxon>
        <taxon>Ditrysia</taxon>
        <taxon>Bombycoidea</taxon>
        <taxon>Sphingidae</taxon>
        <taxon>Sphinginae</taxon>
        <taxon>Sphingini</taxon>
        <taxon>Manduca</taxon>
    </lineage>
</organism>
<dbReference type="Proteomes" id="UP000791440">
    <property type="component" value="Unassembled WGS sequence"/>
</dbReference>
<proteinExistence type="predicted"/>
<name>A0A921YRL6_MANSE</name>
<reference evidence="1" key="1">
    <citation type="journal article" date="2016" name="Insect Biochem. Mol. Biol.">
        <title>Multifaceted biological insights from a draft genome sequence of the tobacco hornworm moth, Manduca sexta.</title>
        <authorList>
            <person name="Kanost M.R."/>
            <person name="Arrese E.L."/>
            <person name="Cao X."/>
            <person name="Chen Y.R."/>
            <person name="Chellapilla S."/>
            <person name="Goldsmith M.R."/>
            <person name="Grosse-Wilde E."/>
            <person name="Heckel D.G."/>
            <person name="Herndon N."/>
            <person name="Jiang H."/>
            <person name="Papanicolaou A."/>
            <person name="Qu J."/>
            <person name="Soulages J.L."/>
            <person name="Vogel H."/>
            <person name="Walters J."/>
            <person name="Waterhouse R.M."/>
            <person name="Ahn S.J."/>
            <person name="Almeida F.C."/>
            <person name="An C."/>
            <person name="Aqrawi P."/>
            <person name="Bretschneider A."/>
            <person name="Bryant W.B."/>
            <person name="Bucks S."/>
            <person name="Chao H."/>
            <person name="Chevignon G."/>
            <person name="Christen J.M."/>
            <person name="Clarke D.F."/>
            <person name="Dittmer N.T."/>
            <person name="Ferguson L.C.F."/>
            <person name="Garavelou S."/>
            <person name="Gordon K.H.J."/>
            <person name="Gunaratna R.T."/>
            <person name="Han Y."/>
            <person name="Hauser F."/>
            <person name="He Y."/>
            <person name="Heidel-Fischer H."/>
            <person name="Hirsh A."/>
            <person name="Hu Y."/>
            <person name="Jiang H."/>
            <person name="Kalra D."/>
            <person name="Klinner C."/>
            <person name="Konig C."/>
            <person name="Kovar C."/>
            <person name="Kroll A.R."/>
            <person name="Kuwar S.S."/>
            <person name="Lee S.L."/>
            <person name="Lehman R."/>
            <person name="Li K."/>
            <person name="Li Z."/>
            <person name="Liang H."/>
            <person name="Lovelace S."/>
            <person name="Lu Z."/>
            <person name="Mansfield J.H."/>
            <person name="McCulloch K.J."/>
            <person name="Mathew T."/>
            <person name="Morton B."/>
            <person name="Muzny D.M."/>
            <person name="Neunemann D."/>
            <person name="Ongeri F."/>
            <person name="Pauchet Y."/>
            <person name="Pu L.L."/>
            <person name="Pyrousis I."/>
            <person name="Rao X.J."/>
            <person name="Redding A."/>
            <person name="Roesel C."/>
            <person name="Sanchez-Gracia A."/>
            <person name="Schaack S."/>
            <person name="Shukla A."/>
            <person name="Tetreau G."/>
            <person name="Wang Y."/>
            <person name="Xiong G.H."/>
            <person name="Traut W."/>
            <person name="Walsh T.K."/>
            <person name="Worley K.C."/>
            <person name="Wu D."/>
            <person name="Wu W."/>
            <person name="Wu Y.Q."/>
            <person name="Zhang X."/>
            <person name="Zou Z."/>
            <person name="Zucker H."/>
            <person name="Briscoe A.D."/>
            <person name="Burmester T."/>
            <person name="Clem R.J."/>
            <person name="Feyereisen R."/>
            <person name="Grimmelikhuijzen C.J.P."/>
            <person name="Hamodrakas S.J."/>
            <person name="Hansson B.S."/>
            <person name="Huguet E."/>
            <person name="Jermiin L.S."/>
            <person name="Lan Q."/>
            <person name="Lehman H.K."/>
            <person name="Lorenzen M."/>
            <person name="Merzendorfer H."/>
            <person name="Michalopoulos I."/>
            <person name="Morton D.B."/>
            <person name="Muthukrishnan S."/>
            <person name="Oakeshott J.G."/>
            <person name="Palmer W."/>
            <person name="Park Y."/>
            <person name="Passarelli A.L."/>
            <person name="Rozas J."/>
            <person name="Schwartz L.M."/>
            <person name="Smith W."/>
            <person name="Southgate A."/>
            <person name="Vilcinskas A."/>
            <person name="Vogt R."/>
            <person name="Wang P."/>
            <person name="Werren J."/>
            <person name="Yu X.Q."/>
            <person name="Zhou J.J."/>
            <person name="Brown S.J."/>
            <person name="Scherer S.E."/>
            <person name="Richards S."/>
            <person name="Blissard G.W."/>
        </authorList>
    </citation>
    <scope>NUCLEOTIDE SEQUENCE</scope>
</reference>
<evidence type="ECO:0000313" key="1">
    <source>
        <dbReference type="EMBL" id="KAG6444283.1"/>
    </source>
</evidence>
<comment type="caution">
    <text evidence="1">The sequence shown here is derived from an EMBL/GenBank/DDBJ whole genome shotgun (WGS) entry which is preliminary data.</text>
</comment>
<reference evidence="1" key="2">
    <citation type="submission" date="2020-12" db="EMBL/GenBank/DDBJ databases">
        <authorList>
            <person name="Kanost M."/>
        </authorList>
    </citation>
    <scope>NUCLEOTIDE SEQUENCE</scope>
</reference>
<gene>
    <name evidence="1" type="ORF">O3G_MSEX003356</name>
</gene>
<accession>A0A921YRL6</accession>
<protein>
    <submittedName>
        <fullName evidence="1">Uncharacterized protein</fullName>
    </submittedName>
</protein>
<keyword evidence="2" id="KW-1185">Reference proteome</keyword>
<dbReference type="EMBL" id="JH668310">
    <property type="protein sequence ID" value="KAG6444283.1"/>
    <property type="molecule type" value="Genomic_DNA"/>
</dbReference>
<evidence type="ECO:0000313" key="2">
    <source>
        <dbReference type="Proteomes" id="UP000791440"/>
    </source>
</evidence>
<sequence length="244" mass="26413">MKYVSNHLILQMARMKIIAVIIGVLGVVPYALATDQSEIFLPKEEPITSQENDAGQRRVATPEVVLQLKYDRGGLNKIYLAQFRQDAKVWKPSVPARTNLCADLCHAGLGGEACGSSCTQMIPIGLQNALEDTNRTDVLYGQPRVSVCPSLCGNYLGEPLCNCKESEEEEHDVDWAAICAAFCVDGYTLGGCPLCNSPATSNPVAYQASRVLNTSEGWQAWCNVQCRHGHGGAACNCDRSPFSA</sequence>
<dbReference type="AlphaFoldDB" id="A0A921YRL6"/>